<accession>A0A8H4LH83</accession>
<dbReference type="Proteomes" id="UP000554235">
    <property type="component" value="Unassembled WGS sequence"/>
</dbReference>
<name>A0A8H4LH83_9HYPO</name>
<comment type="caution">
    <text evidence="2">The sequence shown here is derived from an EMBL/GenBank/DDBJ whole genome shotgun (WGS) entry which is preliminary data.</text>
</comment>
<feature type="region of interest" description="Disordered" evidence="1">
    <location>
        <begin position="24"/>
        <end position="71"/>
    </location>
</feature>
<keyword evidence="3" id="KW-1185">Reference proteome</keyword>
<dbReference type="AlphaFoldDB" id="A0A8H4LH83"/>
<reference evidence="2 3" key="1">
    <citation type="submission" date="2020-01" db="EMBL/GenBank/DDBJ databases">
        <title>Identification and distribution of gene clusters putatively required for synthesis of sphingolipid metabolism inhibitors in phylogenetically diverse species of the filamentous fungus Fusarium.</title>
        <authorList>
            <person name="Kim H.-S."/>
            <person name="Busman M."/>
            <person name="Brown D.W."/>
            <person name="Divon H."/>
            <person name="Uhlig S."/>
            <person name="Proctor R.H."/>
        </authorList>
    </citation>
    <scope>NUCLEOTIDE SEQUENCE [LARGE SCALE GENOMIC DNA]</scope>
    <source>
        <strain evidence="2 3">NRRL 20459</strain>
    </source>
</reference>
<protein>
    <submittedName>
        <fullName evidence="2">Uncharacterized protein</fullName>
    </submittedName>
</protein>
<dbReference type="EMBL" id="JAADYS010000634">
    <property type="protein sequence ID" value="KAF4468305.1"/>
    <property type="molecule type" value="Genomic_DNA"/>
</dbReference>
<proteinExistence type="predicted"/>
<dbReference type="OrthoDB" id="3542181at2759"/>
<feature type="compositionally biased region" description="Low complexity" evidence="1">
    <location>
        <begin position="24"/>
        <end position="36"/>
    </location>
</feature>
<organism evidence="2 3">
    <name type="scientific">Fusarium albosuccineum</name>
    <dbReference type="NCBI Taxonomy" id="1237068"/>
    <lineage>
        <taxon>Eukaryota</taxon>
        <taxon>Fungi</taxon>
        <taxon>Dikarya</taxon>
        <taxon>Ascomycota</taxon>
        <taxon>Pezizomycotina</taxon>
        <taxon>Sordariomycetes</taxon>
        <taxon>Hypocreomycetidae</taxon>
        <taxon>Hypocreales</taxon>
        <taxon>Nectriaceae</taxon>
        <taxon>Fusarium</taxon>
        <taxon>Fusarium decemcellulare species complex</taxon>
    </lineage>
</organism>
<gene>
    <name evidence="2" type="ORF">FALBO_4817</name>
</gene>
<evidence type="ECO:0000256" key="1">
    <source>
        <dbReference type="SAM" id="MobiDB-lite"/>
    </source>
</evidence>
<evidence type="ECO:0000313" key="3">
    <source>
        <dbReference type="Proteomes" id="UP000554235"/>
    </source>
</evidence>
<sequence>MLGFTTTSHCLPAQTMADAHPVATLSSPTSTLPASVHVSSSQPTYAPEDEALLARQNNEDDPPPFNPPVTAAPTQEEALASLGWKQTTYYECRTRGGQEHCGWHIPVYKAEAAGRGAELGVVVGVAALAVGVLL</sequence>
<evidence type="ECO:0000313" key="2">
    <source>
        <dbReference type="EMBL" id="KAF4468305.1"/>
    </source>
</evidence>